<name>A0A7C3CQ72_9BACT</name>
<dbReference type="InterPro" id="IPR015378">
    <property type="entry name" value="Transposase-like_Mu_C"/>
</dbReference>
<dbReference type="InterPro" id="IPR036397">
    <property type="entry name" value="RNaseH_sf"/>
</dbReference>
<dbReference type="Proteomes" id="UP000886043">
    <property type="component" value="Unassembled WGS sequence"/>
</dbReference>
<dbReference type="InterPro" id="IPR010093">
    <property type="entry name" value="SinI_DNA-bd"/>
</dbReference>
<dbReference type="AlphaFoldDB" id="A0A7C3CQ72"/>
<dbReference type="Pfam" id="PF12728">
    <property type="entry name" value="HTH_17"/>
    <property type="match status" value="1"/>
</dbReference>
<sequence length="906" mass="103359">MNLLSTKEAAERLGVSERTVQRWCKQGRIRAVEKSGRGRGGTVFMIPEEEIRRLTNDTNDISSRTNDTNDINDRPINDTNDIGDKASEKAPSESPGNQGVAGRGEGGVSTSILKVETKVETSKGQKGAEVETSEVETRDPLPASPSEGEEILIEEGEVWLTVSQVSELLQVSKQAVRKACQKGKYKTREVKTRGGTAYLIALTSLPPEAQKKWVSESPEGVLREVPEEVRERLFPGAQFEMLRRTAPRLEIGKHILLNPKLKRKVTEMLPAIEEALPVYQAGGLAFGEKSRRMEEIARRHGIAKNTLYLWVKRYLEGGVAALVKPRRKGPSAWDEEALELLKGAYLRILRETGKENKRLAYRIAAGEAEKRGLSVGSERSAYEYLKRLHPDVVAYARGGERAVKKRWWTPREWDIAPNEEWVGDQHRFNFFIQDKETGKVFRPEGFFWEDSRTRLIVGVALACFPHFRHYDAWLVGLALKLGVMGFGIPQRIYTDWGKPERSRYLRRVMEDLSGIPGMRPAFRAEKFRVDGGYAIVSEDGEVLEVVGSPQEWERRMEKLKKVHGRATPYNPQAKLVERAFQTVEGILLELGVPGQVRNIRRESQDEKLLRSAELKRLAESGKLLSPEEFLAKVFEAVEIYNRRPHSALAGKSPLEAYEELAGRGEFQPVFIGEEEARLIFSAREWRKVDRGRVRLGRELYEARALREIPDGTPVEVRFDPAEGWFCAVWWEREVAVELRPAVKVSQRTGEGLIERLKEKAEAARLAREHFRRLISQVPQVVSYSKFTRVARKMKKLSAEEEWRLSEAEFERLVAEAEARQKRLPENVVPFPVVNVRELPAEPVDRYAALLDIWERTGKVPPSEIAFMREFEARLSESERKYWDFMRKFKGLPPIGEFSEVKEKRAG</sequence>
<evidence type="ECO:0000256" key="1">
    <source>
        <dbReference type="SAM" id="MobiDB-lite"/>
    </source>
</evidence>
<organism evidence="5">
    <name type="scientific">Thermosulfurimonas dismutans</name>
    <dbReference type="NCBI Taxonomy" id="999894"/>
    <lineage>
        <taxon>Bacteria</taxon>
        <taxon>Pseudomonadati</taxon>
        <taxon>Thermodesulfobacteriota</taxon>
        <taxon>Thermodesulfobacteria</taxon>
        <taxon>Thermodesulfobacteriales</taxon>
        <taxon>Thermodesulfobacteriaceae</taxon>
        <taxon>Thermosulfurimonas</taxon>
    </lineage>
</organism>
<evidence type="ECO:0000259" key="3">
    <source>
        <dbReference type="Pfam" id="PF12728"/>
    </source>
</evidence>
<dbReference type="InterPro" id="IPR010921">
    <property type="entry name" value="Trp_repressor/repl_initiator"/>
</dbReference>
<dbReference type="SUPFAM" id="SSF46955">
    <property type="entry name" value="Putative DNA-binding domain"/>
    <property type="match status" value="1"/>
</dbReference>
<evidence type="ECO:0000259" key="2">
    <source>
        <dbReference type="Pfam" id="PF09299"/>
    </source>
</evidence>
<feature type="domain" description="Transposase-like Mu C-terminal" evidence="2">
    <location>
        <begin position="677"/>
        <end position="721"/>
    </location>
</feature>
<dbReference type="InterPro" id="IPR041657">
    <property type="entry name" value="HTH_17"/>
</dbReference>
<feature type="compositionally biased region" description="Polar residues" evidence="1">
    <location>
        <begin position="56"/>
        <end position="69"/>
    </location>
</feature>
<feature type="region of interest" description="Disordered" evidence="1">
    <location>
        <begin position="55"/>
        <end position="146"/>
    </location>
</feature>
<evidence type="ECO:0000259" key="4">
    <source>
        <dbReference type="Pfam" id="PF13518"/>
    </source>
</evidence>
<dbReference type="Gene3D" id="3.30.420.10">
    <property type="entry name" value="Ribonuclease H-like superfamily/Ribonuclease H"/>
    <property type="match status" value="1"/>
</dbReference>
<evidence type="ECO:0000313" key="5">
    <source>
        <dbReference type="EMBL" id="HFC98189.1"/>
    </source>
</evidence>
<dbReference type="SUPFAM" id="SSF53098">
    <property type="entry name" value="Ribonuclease H-like"/>
    <property type="match status" value="2"/>
</dbReference>
<dbReference type="EMBL" id="DRMH01000091">
    <property type="protein sequence ID" value="HFC98189.1"/>
    <property type="molecule type" value="Genomic_DNA"/>
</dbReference>
<protein>
    <submittedName>
        <fullName evidence="5">Helix-turn-helix domain-containing protein</fullName>
    </submittedName>
</protein>
<dbReference type="InterPro" id="IPR012337">
    <property type="entry name" value="RNaseH-like_sf"/>
</dbReference>
<dbReference type="NCBIfam" id="TIGR01764">
    <property type="entry name" value="excise"/>
    <property type="match status" value="1"/>
</dbReference>
<dbReference type="InterPro" id="IPR009061">
    <property type="entry name" value="DNA-bd_dom_put_sf"/>
</dbReference>
<proteinExistence type="predicted"/>
<accession>A0A7C3CQ72</accession>
<gene>
    <name evidence="5" type="ORF">ENJ40_07015</name>
</gene>
<dbReference type="Pfam" id="PF09299">
    <property type="entry name" value="Mu-transpos_C"/>
    <property type="match status" value="1"/>
</dbReference>
<dbReference type="SUPFAM" id="SSF48295">
    <property type="entry name" value="TrpR-like"/>
    <property type="match status" value="1"/>
</dbReference>
<dbReference type="InterPro" id="IPR055247">
    <property type="entry name" value="InsJ-like_HTH"/>
</dbReference>
<feature type="compositionally biased region" description="Basic and acidic residues" evidence="1">
    <location>
        <begin position="115"/>
        <end position="139"/>
    </location>
</feature>
<feature type="domain" description="Helix-turn-helix" evidence="3">
    <location>
        <begin position="3"/>
        <end position="54"/>
    </location>
</feature>
<reference evidence="5" key="1">
    <citation type="journal article" date="2020" name="mSystems">
        <title>Genome- and Community-Level Interaction Insights into Carbon Utilization and Element Cycling Functions of Hydrothermarchaeota in Hydrothermal Sediment.</title>
        <authorList>
            <person name="Zhou Z."/>
            <person name="Liu Y."/>
            <person name="Xu W."/>
            <person name="Pan J."/>
            <person name="Luo Z.H."/>
            <person name="Li M."/>
        </authorList>
    </citation>
    <scope>NUCLEOTIDE SEQUENCE [LARGE SCALE GENOMIC DNA]</scope>
    <source>
        <strain evidence="5">HyVt-483</strain>
    </source>
</reference>
<dbReference type="GO" id="GO:0043565">
    <property type="term" value="F:sequence-specific DNA binding"/>
    <property type="evidence" value="ECO:0007669"/>
    <property type="project" value="InterPro"/>
</dbReference>
<feature type="domain" description="Insertion element IS150 protein InsJ-like helix-turn-helix" evidence="4">
    <location>
        <begin position="292"/>
        <end position="329"/>
    </location>
</feature>
<comment type="caution">
    <text evidence="5">The sequence shown here is derived from an EMBL/GenBank/DDBJ whole genome shotgun (WGS) entry which is preliminary data.</text>
</comment>
<feature type="compositionally biased region" description="Basic and acidic residues" evidence="1">
    <location>
        <begin position="71"/>
        <end position="91"/>
    </location>
</feature>
<dbReference type="Pfam" id="PF13518">
    <property type="entry name" value="HTH_28"/>
    <property type="match status" value="1"/>
</dbReference>
<dbReference type="Gene3D" id="1.10.1660.10">
    <property type="match status" value="1"/>
</dbReference>